<evidence type="ECO:0000313" key="2">
    <source>
        <dbReference type="EMBL" id="TCO20380.1"/>
    </source>
</evidence>
<comment type="caution">
    <text evidence="2">The sequence shown here is derived from an EMBL/GenBank/DDBJ whole genome shotgun (WGS) entry which is preliminary data.</text>
</comment>
<dbReference type="EMBL" id="SLWN01000012">
    <property type="protein sequence ID" value="TCO20380.1"/>
    <property type="molecule type" value="Genomic_DNA"/>
</dbReference>
<sequence length="115" mass="12404">MAINAVLAVLPVAEFDEACDWYAAFFGRPADQRPMDSLAEWHLSDAGVVQVFHDPGKSGRTTVNFFIDDLDDRVAELTAKGITTTDPIIVASGRQRLVTCADPDGNQLGLLEPTG</sequence>
<dbReference type="Proteomes" id="UP000294508">
    <property type="component" value="Unassembled WGS sequence"/>
</dbReference>
<dbReference type="InterPro" id="IPR041581">
    <property type="entry name" value="Glyoxalase_6"/>
</dbReference>
<evidence type="ECO:0000313" key="3">
    <source>
        <dbReference type="Proteomes" id="UP000294508"/>
    </source>
</evidence>
<organism evidence="2 3">
    <name type="scientific">Kribbella steppae</name>
    <dbReference type="NCBI Taxonomy" id="2512223"/>
    <lineage>
        <taxon>Bacteria</taxon>
        <taxon>Bacillati</taxon>
        <taxon>Actinomycetota</taxon>
        <taxon>Actinomycetes</taxon>
        <taxon>Propionibacteriales</taxon>
        <taxon>Kribbellaceae</taxon>
        <taxon>Kribbella</taxon>
    </lineage>
</organism>
<dbReference type="OrthoDB" id="2453533at2"/>
<reference evidence="2 3" key="1">
    <citation type="journal article" date="2015" name="Stand. Genomic Sci.">
        <title>Genomic Encyclopedia of Bacterial and Archaeal Type Strains, Phase III: the genomes of soil and plant-associated and newly described type strains.</title>
        <authorList>
            <person name="Whitman W.B."/>
            <person name="Woyke T."/>
            <person name="Klenk H.P."/>
            <person name="Zhou Y."/>
            <person name="Lilburn T.G."/>
            <person name="Beck B.J."/>
            <person name="De Vos P."/>
            <person name="Vandamme P."/>
            <person name="Eisen J.A."/>
            <person name="Garrity G."/>
            <person name="Hugenholtz P."/>
            <person name="Kyrpides N.C."/>
        </authorList>
    </citation>
    <scope>NUCLEOTIDE SEQUENCE [LARGE SCALE GENOMIC DNA]</scope>
    <source>
        <strain evidence="2 3">VKM Ac-2572</strain>
    </source>
</reference>
<gene>
    <name evidence="2" type="ORF">EV652_112126</name>
</gene>
<evidence type="ECO:0000259" key="1">
    <source>
        <dbReference type="PROSITE" id="PS51819"/>
    </source>
</evidence>
<protein>
    <submittedName>
        <fullName evidence="2">Putative enzyme related to lactoylglutathione lyase</fullName>
    </submittedName>
</protein>
<dbReference type="AlphaFoldDB" id="A0A4V2RYH9"/>
<feature type="domain" description="VOC" evidence="1">
    <location>
        <begin position="2"/>
        <end position="113"/>
    </location>
</feature>
<dbReference type="SUPFAM" id="SSF54593">
    <property type="entry name" value="Glyoxalase/Bleomycin resistance protein/Dihydroxybiphenyl dioxygenase"/>
    <property type="match status" value="1"/>
</dbReference>
<accession>A0A4V2RYH9</accession>
<dbReference type="PROSITE" id="PS51819">
    <property type="entry name" value="VOC"/>
    <property type="match status" value="1"/>
</dbReference>
<dbReference type="GO" id="GO:0016829">
    <property type="term" value="F:lyase activity"/>
    <property type="evidence" value="ECO:0007669"/>
    <property type="project" value="UniProtKB-KW"/>
</dbReference>
<keyword evidence="3" id="KW-1185">Reference proteome</keyword>
<dbReference type="Pfam" id="PF18029">
    <property type="entry name" value="Glyoxalase_6"/>
    <property type="match status" value="1"/>
</dbReference>
<dbReference type="InterPro" id="IPR029068">
    <property type="entry name" value="Glyas_Bleomycin-R_OHBP_Dase"/>
</dbReference>
<dbReference type="RefSeq" id="WP_132212906.1">
    <property type="nucleotide sequence ID" value="NZ_SLWN01000012.1"/>
</dbReference>
<dbReference type="CDD" id="cd06587">
    <property type="entry name" value="VOC"/>
    <property type="match status" value="1"/>
</dbReference>
<dbReference type="InterPro" id="IPR037523">
    <property type="entry name" value="VOC_core"/>
</dbReference>
<dbReference type="Gene3D" id="3.10.180.10">
    <property type="entry name" value="2,3-Dihydroxybiphenyl 1,2-Dioxygenase, domain 1"/>
    <property type="match status" value="1"/>
</dbReference>
<keyword evidence="2" id="KW-0456">Lyase</keyword>
<name>A0A4V2RYH9_9ACTN</name>
<proteinExistence type="predicted"/>